<dbReference type="AlphaFoldDB" id="A0A8H6VZD4"/>
<organism evidence="3 4">
    <name type="scientific">Mycena indigotica</name>
    <dbReference type="NCBI Taxonomy" id="2126181"/>
    <lineage>
        <taxon>Eukaryota</taxon>
        <taxon>Fungi</taxon>
        <taxon>Dikarya</taxon>
        <taxon>Basidiomycota</taxon>
        <taxon>Agaricomycotina</taxon>
        <taxon>Agaricomycetes</taxon>
        <taxon>Agaricomycetidae</taxon>
        <taxon>Agaricales</taxon>
        <taxon>Marasmiineae</taxon>
        <taxon>Mycenaceae</taxon>
        <taxon>Mycena</taxon>
    </lineage>
</organism>
<feature type="domain" description="DUF8040" evidence="2">
    <location>
        <begin position="46"/>
        <end position="135"/>
    </location>
</feature>
<dbReference type="RefSeq" id="XP_037217765.1">
    <property type="nucleotide sequence ID" value="XM_037366353.1"/>
</dbReference>
<evidence type="ECO:0000259" key="2">
    <source>
        <dbReference type="Pfam" id="PF26138"/>
    </source>
</evidence>
<dbReference type="Pfam" id="PF26138">
    <property type="entry name" value="DUF8040"/>
    <property type="match status" value="1"/>
</dbReference>
<feature type="compositionally biased region" description="Acidic residues" evidence="1">
    <location>
        <begin position="235"/>
        <end position="248"/>
    </location>
</feature>
<feature type="compositionally biased region" description="Low complexity" evidence="1">
    <location>
        <begin position="249"/>
        <end position="258"/>
    </location>
</feature>
<protein>
    <submittedName>
        <fullName evidence="3">Putative transposase</fullName>
    </submittedName>
</protein>
<sequence length="266" mass="30421">MPPIPLDVVAQQFQQWTSSAMMVSRLVVLAATLYTSRWYYAQPYHTSKLTGIDWVNELILGHPERIYNELGMHLHVFVMLIIELRQMGYVDSRYVTLEEQLAIFLYSCRTGMGCRNIGERFQRSNDTITKYFRRSVASSRPPPSYDIKLQARIPPALAALHNFIIQHDPEDRVDPTIRYDPHPGVGRNDFDPNLHGRLATERYVPAETEEGKTLQRRIADAMWAQYQEVLAQGGPEEDIPDSDEEDPVDNGNDSGMNSSDDDDYGN</sequence>
<dbReference type="Proteomes" id="UP000636479">
    <property type="component" value="Unassembled WGS sequence"/>
</dbReference>
<proteinExistence type="predicted"/>
<name>A0A8H6VZD4_9AGAR</name>
<accession>A0A8H6VZD4</accession>
<dbReference type="InterPro" id="IPR058353">
    <property type="entry name" value="DUF8040"/>
</dbReference>
<dbReference type="OrthoDB" id="2430314at2759"/>
<comment type="caution">
    <text evidence="3">The sequence shown here is derived from an EMBL/GenBank/DDBJ whole genome shotgun (WGS) entry which is preliminary data.</text>
</comment>
<dbReference type="GeneID" id="59348869"/>
<evidence type="ECO:0000313" key="3">
    <source>
        <dbReference type="EMBL" id="KAF7297406.1"/>
    </source>
</evidence>
<keyword evidence="4" id="KW-1185">Reference proteome</keyword>
<evidence type="ECO:0000256" key="1">
    <source>
        <dbReference type="SAM" id="MobiDB-lite"/>
    </source>
</evidence>
<gene>
    <name evidence="3" type="ORF">MIND_00974200</name>
</gene>
<reference evidence="3" key="1">
    <citation type="submission" date="2020-05" db="EMBL/GenBank/DDBJ databases">
        <title>Mycena genomes resolve the evolution of fungal bioluminescence.</title>
        <authorList>
            <person name="Tsai I.J."/>
        </authorList>
    </citation>
    <scope>NUCLEOTIDE SEQUENCE</scope>
    <source>
        <strain evidence="3">171206Taipei</strain>
    </source>
</reference>
<feature type="region of interest" description="Disordered" evidence="1">
    <location>
        <begin position="228"/>
        <end position="266"/>
    </location>
</feature>
<dbReference type="EMBL" id="JACAZF010000008">
    <property type="protein sequence ID" value="KAF7297406.1"/>
    <property type="molecule type" value="Genomic_DNA"/>
</dbReference>
<evidence type="ECO:0000313" key="4">
    <source>
        <dbReference type="Proteomes" id="UP000636479"/>
    </source>
</evidence>